<dbReference type="Proteomes" id="UP000198891">
    <property type="component" value="Unassembled WGS sequence"/>
</dbReference>
<protein>
    <submittedName>
        <fullName evidence="1">Uncharacterized protein</fullName>
    </submittedName>
</protein>
<sequence length="137" mass="14743">MLMSPEKTPQTMKPATAAKKLGILLTAAPAEFQEGTVTRAELNTLLESPPEWLVQLRLNGPHPREVMARKLGVSISGLARAGVTDALTTAEIQALLQAPPEWLVAERATQAEVRAENRRVKDVKLGKAAAAAERDAE</sequence>
<evidence type="ECO:0000313" key="2">
    <source>
        <dbReference type="Proteomes" id="UP000198891"/>
    </source>
</evidence>
<dbReference type="InterPro" id="IPR046039">
    <property type="entry name" value="DUF5997"/>
</dbReference>
<dbReference type="Pfam" id="PF19460">
    <property type="entry name" value="DUF5997"/>
    <property type="match status" value="1"/>
</dbReference>
<name>A0A1H3LTK3_9MICO</name>
<reference evidence="1 2" key="1">
    <citation type="submission" date="2016-10" db="EMBL/GenBank/DDBJ databases">
        <authorList>
            <person name="de Groot N.N."/>
        </authorList>
    </citation>
    <scope>NUCLEOTIDE SEQUENCE [LARGE SCALE GENOMIC DNA]</scope>
    <source>
        <strain evidence="1 2">CGMCC 4.3491</strain>
    </source>
</reference>
<evidence type="ECO:0000313" key="1">
    <source>
        <dbReference type="EMBL" id="SDY67298.1"/>
    </source>
</evidence>
<organism evidence="1 2">
    <name type="scientific">Herbiconiux ginsengi</name>
    <dbReference type="NCBI Taxonomy" id="381665"/>
    <lineage>
        <taxon>Bacteria</taxon>
        <taxon>Bacillati</taxon>
        <taxon>Actinomycetota</taxon>
        <taxon>Actinomycetes</taxon>
        <taxon>Micrococcales</taxon>
        <taxon>Microbacteriaceae</taxon>
        <taxon>Herbiconiux</taxon>
    </lineage>
</organism>
<proteinExistence type="predicted"/>
<accession>A0A1H3LTK3</accession>
<gene>
    <name evidence="1" type="ORF">SAMN05216554_1112</name>
</gene>
<dbReference type="EMBL" id="FNPZ01000001">
    <property type="protein sequence ID" value="SDY67298.1"/>
    <property type="molecule type" value="Genomic_DNA"/>
</dbReference>
<dbReference type="AlphaFoldDB" id="A0A1H3LTK3"/>
<dbReference type="STRING" id="381665.SAMN05216554_1112"/>
<keyword evidence="2" id="KW-1185">Reference proteome</keyword>